<dbReference type="EMBL" id="CP124543">
    <property type="protein sequence ID" value="WGV27021.1"/>
    <property type="molecule type" value="Genomic_DNA"/>
</dbReference>
<organism evidence="1 2">
    <name type="scientific">Halotia branconii CENA392</name>
    <dbReference type="NCBI Taxonomy" id="1539056"/>
    <lineage>
        <taxon>Bacteria</taxon>
        <taxon>Bacillati</taxon>
        <taxon>Cyanobacteriota</taxon>
        <taxon>Cyanophyceae</taxon>
        <taxon>Nostocales</taxon>
        <taxon>Nodulariaceae</taxon>
        <taxon>Halotia</taxon>
    </lineage>
</organism>
<sequence>MTRLLWAIAFFPFIEREFDEPHPNSSLLEQLSAGCLTKWSNFGKGLRPRQLALKTMEAEFFPIVELTLILISIR</sequence>
<proteinExistence type="predicted"/>
<dbReference type="AlphaFoldDB" id="A0AAJ6NV12"/>
<protein>
    <submittedName>
        <fullName evidence="1">Uncharacterized protein</fullName>
    </submittedName>
</protein>
<gene>
    <name evidence="1" type="ORF">QI031_05875</name>
</gene>
<evidence type="ECO:0000313" key="2">
    <source>
        <dbReference type="Proteomes" id="UP001223520"/>
    </source>
</evidence>
<accession>A0AAJ6NV12</accession>
<reference evidence="1 2" key="1">
    <citation type="journal article" date="2023" name="Limnol Oceanogr Lett">
        <title>Environmental adaptations by the intertidal Antarctic cyanobacterium Halotia branconii CENA392 as revealed using long-read genome sequencing.</title>
        <authorList>
            <person name="Dextro R.B."/>
            <person name="Delbaje E."/>
            <person name="Freitas P.N.N."/>
            <person name="Geraldes V."/>
            <person name="Pinto E."/>
            <person name="Long P.F."/>
            <person name="Fiore M.F."/>
        </authorList>
    </citation>
    <scope>NUCLEOTIDE SEQUENCE [LARGE SCALE GENOMIC DNA]</scope>
    <source>
        <strain evidence="1 2">CENA392</strain>
    </source>
</reference>
<dbReference type="KEGG" id="hbq:QI031_05875"/>
<dbReference type="Proteomes" id="UP001223520">
    <property type="component" value="Chromosome"/>
</dbReference>
<keyword evidence="2" id="KW-1185">Reference proteome</keyword>
<evidence type="ECO:0000313" key="1">
    <source>
        <dbReference type="EMBL" id="WGV27021.1"/>
    </source>
</evidence>
<name>A0AAJ6NV12_9CYAN</name>
<dbReference type="RefSeq" id="WP_281484264.1">
    <property type="nucleotide sequence ID" value="NZ_CP124543.1"/>
</dbReference>